<accession>A0A2B4RHG6</accession>
<comment type="caution">
    <text evidence="3">The sequence shown here is derived from an EMBL/GenBank/DDBJ whole genome shotgun (WGS) entry which is preliminary data.</text>
</comment>
<evidence type="ECO:0000313" key="3">
    <source>
        <dbReference type="EMBL" id="PFX15920.1"/>
    </source>
</evidence>
<protein>
    <submittedName>
        <fullName evidence="3">Uncharacterized protein</fullName>
    </submittedName>
</protein>
<dbReference type="Proteomes" id="UP000225706">
    <property type="component" value="Unassembled WGS sequence"/>
</dbReference>
<keyword evidence="4" id="KW-1185">Reference proteome</keyword>
<feature type="chain" id="PRO_5012383091" evidence="2">
    <location>
        <begin position="16"/>
        <end position="142"/>
    </location>
</feature>
<keyword evidence="2" id="KW-0732">Signal</keyword>
<evidence type="ECO:0000256" key="1">
    <source>
        <dbReference type="SAM" id="MobiDB-lite"/>
    </source>
</evidence>
<name>A0A2B4RHG6_STYPI</name>
<dbReference type="EMBL" id="LSMT01000595">
    <property type="protein sequence ID" value="PFX15920.1"/>
    <property type="molecule type" value="Genomic_DNA"/>
</dbReference>
<organism evidence="3 4">
    <name type="scientific">Stylophora pistillata</name>
    <name type="common">Smooth cauliflower coral</name>
    <dbReference type="NCBI Taxonomy" id="50429"/>
    <lineage>
        <taxon>Eukaryota</taxon>
        <taxon>Metazoa</taxon>
        <taxon>Cnidaria</taxon>
        <taxon>Anthozoa</taxon>
        <taxon>Hexacorallia</taxon>
        <taxon>Scleractinia</taxon>
        <taxon>Astrocoeniina</taxon>
        <taxon>Pocilloporidae</taxon>
        <taxon>Stylophora</taxon>
    </lineage>
</organism>
<evidence type="ECO:0000256" key="2">
    <source>
        <dbReference type="SAM" id="SignalP"/>
    </source>
</evidence>
<dbReference type="AlphaFoldDB" id="A0A2B4RHG6"/>
<proteinExistence type="predicted"/>
<feature type="region of interest" description="Disordered" evidence="1">
    <location>
        <begin position="45"/>
        <end position="96"/>
    </location>
</feature>
<feature type="compositionally biased region" description="Acidic residues" evidence="1">
    <location>
        <begin position="76"/>
        <end position="96"/>
    </location>
</feature>
<feature type="compositionally biased region" description="Acidic residues" evidence="1">
    <location>
        <begin position="45"/>
        <end position="62"/>
    </location>
</feature>
<gene>
    <name evidence="3" type="ORF">AWC38_SpisGene19835</name>
</gene>
<dbReference type="OrthoDB" id="10588999at2759"/>
<feature type="compositionally biased region" description="Basic and acidic residues" evidence="1">
    <location>
        <begin position="63"/>
        <end position="75"/>
    </location>
</feature>
<evidence type="ECO:0000313" key="4">
    <source>
        <dbReference type="Proteomes" id="UP000225706"/>
    </source>
</evidence>
<sequence length="142" mass="16960">MKTFTFLALFGFVLAVGFSVAVTERELADIADEFEAEKLRGEEYMTENDGEFDEEDLEDDDEAISRSKNDMVTEHEEFEEGAFDNDDDRDEVSDEDDVGVIEKSADPFRFRRRFRRLRRLRRLRRFRGRTGIRPRFRRRFRG</sequence>
<feature type="signal peptide" evidence="2">
    <location>
        <begin position="1"/>
        <end position="15"/>
    </location>
</feature>
<reference evidence="4" key="1">
    <citation type="journal article" date="2017" name="bioRxiv">
        <title>Comparative analysis of the genomes of Stylophora pistillata and Acropora digitifera provides evidence for extensive differences between species of corals.</title>
        <authorList>
            <person name="Voolstra C.R."/>
            <person name="Li Y."/>
            <person name="Liew Y.J."/>
            <person name="Baumgarten S."/>
            <person name="Zoccola D."/>
            <person name="Flot J.-F."/>
            <person name="Tambutte S."/>
            <person name="Allemand D."/>
            <person name="Aranda M."/>
        </authorList>
    </citation>
    <scope>NUCLEOTIDE SEQUENCE [LARGE SCALE GENOMIC DNA]</scope>
</reference>